<dbReference type="RefSeq" id="WP_110561795.1">
    <property type="nucleotide sequence ID" value="NZ_PYBV01000002.1"/>
</dbReference>
<name>A0A318NQL2_9ACTN</name>
<dbReference type="SUPFAM" id="SSF53300">
    <property type="entry name" value="vWA-like"/>
    <property type="match status" value="1"/>
</dbReference>
<dbReference type="InterPro" id="IPR036465">
    <property type="entry name" value="vWFA_dom_sf"/>
</dbReference>
<dbReference type="Pfam" id="PF05762">
    <property type="entry name" value="VWA_CoxE"/>
    <property type="match status" value="1"/>
</dbReference>
<evidence type="ECO:0008006" key="4">
    <source>
        <dbReference type="Google" id="ProtNLM"/>
    </source>
</evidence>
<evidence type="ECO:0000313" key="3">
    <source>
        <dbReference type="Proteomes" id="UP000248333"/>
    </source>
</evidence>
<dbReference type="EMBL" id="PYBV01000002">
    <property type="protein sequence ID" value="PYC76196.1"/>
    <property type="molecule type" value="Genomic_DNA"/>
</dbReference>
<sequence>MTSGPDPVTDLVGFVHRLRADGVRVEVARVATSLRALGAFERLDHEDIYWATRLTLCSRHEDLPAFDAAFAAWFGVAAPTATSASALPGPAENGEPTDDPEDEGEDLDTEGTTSRAGFAERLATVSPWTLNDLERAEVASFIEAFTRSVPLRRTMRRTTGGRRNVDVSRTARTMMRNAGEPTRLWYRRQAHARRRLVLLVDVSHSMRDHRGLLLRFGYAAVAVAPMTTEVFTFGTRLDRITRQLRSPDPQAVMHALAARRSDWDAGTRLGATITSFSQIWGGHRMVRSANLVIVSDGWELADPTPLVAQVSRLSRLAHRVIWANPQAGAPGFTPTAPALLGSLPYAHLVATPDAAALRSLAGLLGCPACGPRCQRHRELRKWSVPT</sequence>
<gene>
    <name evidence="2" type="ORF">C7C45_01515</name>
</gene>
<comment type="caution">
    <text evidence="2">The sequence shown here is derived from an EMBL/GenBank/DDBJ whole genome shotgun (WGS) entry which is preliminary data.</text>
</comment>
<dbReference type="Proteomes" id="UP000248333">
    <property type="component" value="Unassembled WGS sequence"/>
</dbReference>
<reference evidence="2 3" key="1">
    <citation type="submission" date="2018-03" db="EMBL/GenBank/DDBJ databases">
        <title>Bioinformatic expansion and discovery of thiopeptide antibiotics.</title>
        <authorList>
            <person name="Schwalen C.J."/>
            <person name="Hudson G.A."/>
            <person name="Mitchell D.A."/>
        </authorList>
    </citation>
    <scope>NUCLEOTIDE SEQUENCE [LARGE SCALE GENOMIC DNA]</scope>
    <source>
        <strain evidence="2 3">NRRL 8041</strain>
    </source>
</reference>
<feature type="compositionally biased region" description="Acidic residues" evidence="1">
    <location>
        <begin position="95"/>
        <end position="109"/>
    </location>
</feature>
<accession>A0A318NQL2</accession>
<organism evidence="2 3">
    <name type="scientific">Micromonospora arborensis</name>
    <dbReference type="NCBI Taxonomy" id="2116518"/>
    <lineage>
        <taxon>Bacteria</taxon>
        <taxon>Bacillati</taxon>
        <taxon>Actinomycetota</taxon>
        <taxon>Actinomycetes</taxon>
        <taxon>Micromonosporales</taxon>
        <taxon>Micromonosporaceae</taxon>
        <taxon>Micromonospora</taxon>
    </lineage>
</organism>
<dbReference type="CDD" id="cd00198">
    <property type="entry name" value="vWFA"/>
    <property type="match status" value="1"/>
</dbReference>
<feature type="region of interest" description="Disordered" evidence="1">
    <location>
        <begin position="82"/>
        <end position="114"/>
    </location>
</feature>
<dbReference type="InterPro" id="IPR008912">
    <property type="entry name" value="Uncharacterised_CoxE"/>
</dbReference>
<dbReference type="PANTHER" id="PTHR39338">
    <property type="entry name" value="BLL5662 PROTEIN-RELATED"/>
    <property type="match status" value="1"/>
</dbReference>
<keyword evidence="3" id="KW-1185">Reference proteome</keyword>
<evidence type="ECO:0000313" key="2">
    <source>
        <dbReference type="EMBL" id="PYC76196.1"/>
    </source>
</evidence>
<protein>
    <recommendedName>
        <fullName evidence="4">CoxE</fullName>
    </recommendedName>
</protein>
<dbReference type="AlphaFoldDB" id="A0A318NQL2"/>
<dbReference type="OrthoDB" id="9790469at2"/>
<evidence type="ECO:0000256" key="1">
    <source>
        <dbReference type="SAM" id="MobiDB-lite"/>
    </source>
</evidence>
<dbReference type="PANTHER" id="PTHR39338:SF6">
    <property type="entry name" value="BLL5662 PROTEIN"/>
    <property type="match status" value="1"/>
</dbReference>
<feature type="compositionally biased region" description="Low complexity" evidence="1">
    <location>
        <begin position="82"/>
        <end position="91"/>
    </location>
</feature>
<proteinExistence type="predicted"/>